<accession>A0A5C8HPU0</accession>
<comment type="similarity">
    <text evidence="1">Belongs to the NADH dehydrogenase family.</text>
</comment>
<evidence type="ECO:0000313" key="9">
    <source>
        <dbReference type="Proteomes" id="UP000321196"/>
    </source>
</evidence>
<evidence type="ECO:0000256" key="2">
    <source>
        <dbReference type="ARBA" id="ARBA00022630"/>
    </source>
</evidence>
<dbReference type="PRINTS" id="PR00368">
    <property type="entry name" value="FADPNR"/>
</dbReference>
<dbReference type="InterPro" id="IPR045024">
    <property type="entry name" value="NDH-2"/>
</dbReference>
<protein>
    <submittedName>
        <fullName evidence="8">NAD(P)/FAD-dependent oxidoreductase</fullName>
    </submittedName>
</protein>
<dbReference type="SUPFAM" id="SSF51905">
    <property type="entry name" value="FAD/NAD(P)-binding domain"/>
    <property type="match status" value="1"/>
</dbReference>
<evidence type="ECO:0000256" key="6">
    <source>
        <dbReference type="SAM" id="MobiDB-lite"/>
    </source>
</evidence>
<organism evidence="8 9">
    <name type="scientific">Microbacterium mitrae</name>
    <dbReference type="NCBI Taxonomy" id="664640"/>
    <lineage>
        <taxon>Bacteria</taxon>
        <taxon>Bacillati</taxon>
        <taxon>Actinomycetota</taxon>
        <taxon>Actinomycetes</taxon>
        <taxon>Micrococcales</taxon>
        <taxon>Microbacteriaceae</taxon>
        <taxon>Microbacterium</taxon>
    </lineage>
</organism>
<name>A0A5C8HPU0_9MICO</name>
<evidence type="ECO:0000256" key="3">
    <source>
        <dbReference type="ARBA" id="ARBA00022827"/>
    </source>
</evidence>
<feature type="compositionally biased region" description="Basic and acidic residues" evidence="6">
    <location>
        <begin position="450"/>
        <end position="468"/>
    </location>
</feature>
<evidence type="ECO:0000256" key="4">
    <source>
        <dbReference type="ARBA" id="ARBA00023002"/>
    </source>
</evidence>
<evidence type="ECO:0000256" key="1">
    <source>
        <dbReference type="ARBA" id="ARBA00005272"/>
    </source>
</evidence>
<keyword evidence="9" id="KW-1185">Reference proteome</keyword>
<dbReference type="EMBL" id="VRSW01000001">
    <property type="protein sequence ID" value="TXK06015.1"/>
    <property type="molecule type" value="Genomic_DNA"/>
</dbReference>
<dbReference type="PANTHER" id="PTHR43706:SF45">
    <property type="entry name" value="NADH DEHYDROGENASE-LIKE PROTEIN RV1812C"/>
    <property type="match status" value="1"/>
</dbReference>
<gene>
    <name evidence="8" type="ORF">FVP60_03320</name>
</gene>
<dbReference type="InterPro" id="IPR023753">
    <property type="entry name" value="FAD/NAD-binding_dom"/>
</dbReference>
<sequence length="475" mass="51073">MPKILIVGGGYAGFYTAWKLEKHLRKGEAEVIMVDPLPYMTYLPFLPEVAAGSIEARHAVVSHRRHLKKTTVINAKVTNVDHANKTATITPPVGEPHELAYDQIVVTAGSVSRTFPIPGIAENAIGMKAIEEAVAVRDRLMNNFDKAATLPAGPERDRLLTVVVVGGGFAGIETFAELRSLASALLKNYPQLKFEDTHFHLIEAMGRIMPEVSLPTSEWVLKDLAKRGANVHLDTQVVDATDGNVGLSTGEVIPSDLIIWTAGVMANPKVVKSSGLPADPRGRITADATLRVVDGEQIVEGAWTAGDISAVPDLSGGGVGGFCVPNAQHAVRQAKRLAKNLVAVLRGEEPVNYFHKNLGAVAGLGLYNGVFQSGKLALKGFLAWIAHRGYHGLAMPSWERKFRVLWGWWNNLWLGRDIVSLEAVQTPRAFFEEFASKPRPAAAEAPAPKAAEKAAEPVAEKAADEVAEKAPVAAK</sequence>
<comment type="caution">
    <text evidence="8">The sequence shown here is derived from an EMBL/GenBank/DDBJ whole genome shotgun (WGS) entry which is preliminary data.</text>
</comment>
<dbReference type="GO" id="GO:0003954">
    <property type="term" value="F:NADH dehydrogenase activity"/>
    <property type="evidence" value="ECO:0007669"/>
    <property type="project" value="InterPro"/>
</dbReference>
<keyword evidence="3" id="KW-0274">FAD</keyword>
<proteinExistence type="inferred from homology"/>
<dbReference type="OrthoDB" id="9781621at2"/>
<keyword evidence="4" id="KW-0560">Oxidoreductase</keyword>
<evidence type="ECO:0000256" key="5">
    <source>
        <dbReference type="ARBA" id="ARBA00023027"/>
    </source>
</evidence>
<dbReference type="PANTHER" id="PTHR43706">
    <property type="entry name" value="NADH DEHYDROGENASE"/>
    <property type="match status" value="1"/>
</dbReference>
<dbReference type="AlphaFoldDB" id="A0A5C8HPU0"/>
<reference evidence="8 9" key="1">
    <citation type="submission" date="2019-08" db="EMBL/GenBank/DDBJ databases">
        <authorList>
            <person name="Dong K."/>
        </authorList>
    </citation>
    <scope>NUCLEOTIDE SEQUENCE [LARGE SCALE GENOMIC DNA]</scope>
    <source>
        <strain evidence="8 9">M4-8</strain>
    </source>
</reference>
<dbReference type="Gene3D" id="3.50.50.100">
    <property type="match status" value="1"/>
</dbReference>
<keyword evidence="2" id="KW-0285">Flavoprotein</keyword>
<evidence type="ECO:0000259" key="7">
    <source>
        <dbReference type="Pfam" id="PF07992"/>
    </source>
</evidence>
<evidence type="ECO:0000313" key="8">
    <source>
        <dbReference type="EMBL" id="TXK06015.1"/>
    </source>
</evidence>
<dbReference type="Pfam" id="PF07992">
    <property type="entry name" value="Pyr_redox_2"/>
    <property type="match status" value="1"/>
</dbReference>
<feature type="compositionally biased region" description="Low complexity" evidence="6">
    <location>
        <begin position="437"/>
        <end position="449"/>
    </location>
</feature>
<feature type="domain" description="FAD/NAD(P)-binding" evidence="7">
    <location>
        <begin position="3"/>
        <end position="333"/>
    </location>
</feature>
<keyword evidence="5" id="KW-0520">NAD</keyword>
<dbReference type="RefSeq" id="WP_147824825.1">
    <property type="nucleotide sequence ID" value="NZ_BAAARG010000001.1"/>
</dbReference>
<feature type="region of interest" description="Disordered" evidence="6">
    <location>
        <begin position="437"/>
        <end position="475"/>
    </location>
</feature>
<dbReference type="PRINTS" id="PR00411">
    <property type="entry name" value="PNDRDTASEI"/>
</dbReference>
<dbReference type="Proteomes" id="UP000321196">
    <property type="component" value="Unassembled WGS sequence"/>
</dbReference>
<dbReference type="InterPro" id="IPR036188">
    <property type="entry name" value="FAD/NAD-bd_sf"/>
</dbReference>